<organism evidence="1">
    <name type="scientific">Macaca fascicularis</name>
    <name type="common">Crab-eating macaque</name>
    <name type="synonym">Cynomolgus monkey</name>
    <dbReference type="NCBI Taxonomy" id="9541"/>
    <lineage>
        <taxon>Eukaryota</taxon>
        <taxon>Metazoa</taxon>
        <taxon>Chordata</taxon>
        <taxon>Craniata</taxon>
        <taxon>Vertebrata</taxon>
        <taxon>Euteleostomi</taxon>
        <taxon>Mammalia</taxon>
        <taxon>Eutheria</taxon>
        <taxon>Euarchontoglires</taxon>
        <taxon>Primates</taxon>
        <taxon>Haplorrhini</taxon>
        <taxon>Catarrhini</taxon>
        <taxon>Cercopithecidae</taxon>
        <taxon>Cercopithecinae</taxon>
        <taxon>Macaca</taxon>
    </lineage>
</organism>
<dbReference type="AlphaFoldDB" id="Q4R4E7"/>
<sequence>MEDSTECSFAVLRVLKVQFCCTSMISSQRACHRKGGLPNLPLCQEVLGTKVRPVIINQRRQDLPQTLEIETDLNYFIP</sequence>
<dbReference type="EMBL" id="AB178967">
    <property type="protein sequence ID" value="BAE02018.1"/>
    <property type="molecule type" value="mRNA"/>
</dbReference>
<accession>Q4R4E7</accession>
<name>Q4R4E7_MACFA</name>
<reference evidence="1" key="2">
    <citation type="submission" date="2005-06" db="EMBL/GenBank/DDBJ databases">
        <title>DNA sequences of macaque genes expressed in brain or testis and its evolutionary implications.</title>
        <authorList>
            <consortium name="International consortium for macaque cDNA sequencing and analysis"/>
        </authorList>
    </citation>
    <scope>NUCLEOTIDE SEQUENCE</scope>
</reference>
<protein>
    <submittedName>
        <fullName evidence="1">Testis cDNA clone: QtsA-10350, similar to human cylindromatosis (turban tumor syndrome) (CYLD)</fullName>
    </submittedName>
</protein>
<evidence type="ECO:0000313" key="1">
    <source>
        <dbReference type="EMBL" id="BAE02018.1"/>
    </source>
</evidence>
<proteinExistence type="evidence at transcript level"/>
<reference evidence="1" key="1">
    <citation type="journal article" date="2005" name="Mol. Biol. Evol.">
        <title>Substitution rate and structural divergence of 5'UTR evolution: comparative analysis between human and cynomolgus monkey cDNAs.</title>
        <authorList>
            <person name="Osada N."/>
            <person name="Hirata M."/>
            <person name="Tanuma R."/>
            <person name="Kusuda J."/>
            <person name="Hida M."/>
            <person name="Suzuki Y."/>
            <person name="Sugano S."/>
            <person name="Gojobori T."/>
            <person name="Shen C.K."/>
            <person name="Wu C.I."/>
            <person name="Hashimoto K."/>
        </authorList>
    </citation>
    <scope>NUCLEOTIDE SEQUENCE</scope>
</reference>